<dbReference type="AlphaFoldDB" id="A0AAW6ZM25"/>
<keyword evidence="4" id="KW-0067">ATP-binding</keyword>
<feature type="region of interest" description="Disordered" evidence="7">
    <location>
        <begin position="307"/>
        <end position="348"/>
    </location>
</feature>
<proteinExistence type="inferred from homology"/>
<evidence type="ECO:0000256" key="1">
    <source>
        <dbReference type="ARBA" id="ARBA00009104"/>
    </source>
</evidence>
<feature type="compositionally biased region" description="Low complexity" evidence="7">
    <location>
        <begin position="313"/>
        <end position="339"/>
    </location>
</feature>
<gene>
    <name evidence="9" type="ORF">QP858_09235</name>
</gene>
<evidence type="ECO:0000259" key="8">
    <source>
        <dbReference type="Pfam" id="PF06414"/>
    </source>
</evidence>
<comment type="catalytic activity">
    <reaction evidence="6">
        <text>UDP-N-acetyl-alpha-D-glucosamine + ATP = UDP-N-acetyl-alpha-D-glucosamine 3'-phosphate + ADP + H(+)</text>
        <dbReference type="Rhea" id="RHEA:32671"/>
        <dbReference type="ChEBI" id="CHEBI:15378"/>
        <dbReference type="ChEBI" id="CHEBI:30616"/>
        <dbReference type="ChEBI" id="CHEBI:57705"/>
        <dbReference type="ChEBI" id="CHEBI:64353"/>
        <dbReference type="ChEBI" id="CHEBI:456216"/>
        <dbReference type="EC" id="2.7.1.176"/>
    </reaction>
</comment>
<dbReference type="Proteomes" id="UP001225576">
    <property type="component" value="Unassembled WGS sequence"/>
</dbReference>
<evidence type="ECO:0000313" key="10">
    <source>
        <dbReference type="Proteomes" id="UP001225576"/>
    </source>
</evidence>
<dbReference type="EC" id="2.7.1.176" evidence="2"/>
<dbReference type="RefSeq" id="WP_285170960.1">
    <property type="nucleotide sequence ID" value="NZ_JASPDQ010000028.1"/>
</dbReference>
<dbReference type="SUPFAM" id="SSF52540">
    <property type="entry name" value="P-loop containing nucleoside triphosphate hydrolases"/>
    <property type="match status" value="1"/>
</dbReference>
<evidence type="ECO:0000256" key="3">
    <source>
        <dbReference type="ARBA" id="ARBA00022741"/>
    </source>
</evidence>
<evidence type="ECO:0000256" key="4">
    <source>
        <dbReference type="ARBA" id="ARBA00022840"/>
    </source>
</evidence>
<dbReference type="GO" id="GO:0005524">
    <property type="term" value="F:ATP binding"/>
    <property type="evidence" value="ECO:0007669"/>
    <property type="project" value="UniProtKB-KW"/>
</dbReference>
<dbReference type="EMBL" id="JASPDQ010000028">
    <property type="protein sequence ID" value="MDK8602638.1"/>
    <property type="molecule type" value="Genomic_DNA"/>
</dbReference>
<evidence type="ECO:0000256" key="7">
    <source>
        <dbReference type="SAM" id="MobiDB-lite"/>
    </source>
</evidence>
<evidence type="ECO:0000256" key="2">
    <source>
        <dbReference type="ARBA" id="ARBA00011963"/>
    </source>
</evidence>
<comment type="caution">
    <text evidence="9">The sequence shown here is derived from an EMBL/GenBank/DDBJ whole genome shotgun (WGS) entry which is preliminary data.</text>
</comment>
<protein>
    <recommendedName>
        <fullName evidence="5">UDP-N-acetylglucosamine kinase</fullName>
        <ecNumber evidence="2">2.7.1.176</ecNumber>
    </recommendedName>
    <alternativeName>
        <fullName evidence="5">UDP-N-acetylglucosamine kinase</fullName>
    </alternativeName>
</protein>
<feature type="domain" description="Zeta toxin" evidence="8">
    <location>
        <begin position="67"/>
        <end position="247"/>
    </location>
</feature>
<dbReference type="InterPro" id="IPR027417">
    <property type="entry name" value="P-loop_NTPase"/>
</dbReference>
<keyword evidence="3" id="KW-0547">Nucleotide-binding</keyword>
<name>A0AAW6ZM25_9ACTO</name>
<accession>A0AAW6ZM25</accession>
<sequence>MGTADDHERTLTALTASGVIAPTSPLASTANPLWWNGRTPTPPRQLLHKQLVRELYDATPALAHDQQAILLAGPPGAGKSTALGNVLTPEEGARYLHLDADHFKTRLLAHAQEDGSLEAHYLAHPEVQAARDRGEQFFPLELAALVHEESSYLTQHVRAQAIASGANLLIDGVMSDENKTRALMDTLNAHGYTARIIDVEVPQEASLERTRGRWRAGYEQALAGDENAEPRWVPAAVVHGVYDEAGQSKPRRISETVAHESQHVTEFHRFEITPEQWKAGAHSPEVVTHLRRPAGLITLMDAALADTRDRTRATTQARPTLRPPTSTATPTTPHRPQQTPHREPGLER</sequence>
<organism evidence="9 10">
    <name type="scientific">Trueperella bernardiae</name>
    <dbReference type="NCBI Taxonomy" id="59561"/>
    <lineage>
        <taxon>Bacteria</taxon>
        <taxon>Bacillati</taxon>
        <taxon>Actinomycetota</taxon>
        <taxon>Actinomycetes</taxon>
        <taxon>Actinomycetales</taxon>
        <taxon>Actinomycetaceae</taxon>
        <taxon>Trueperella</taxon>
    </lineage>
</organism>
<dbReference type="InterPro" id="IPR010488">
    <property type="entry name" value="Zeta_toxin_domain"/>
</dbReference>
<evidence type="ECO:0000256" key="6">
    <source>
        <dbReference type="ARBA" id="ARBA00048178"/>
    </source>
</evidence>
<dbReference type="Pfam" id="PF06414">
    <property type="entry name" value="Zeta_toxin"/>
    <property type="match status" value="1"/>
</dbReference>
<dbReference type="Gene3D" id="3.40.50.300">
    <property type="entry name" value="P-loop containing nucleotide triphosphate hydrolases"/>
    <property type="match status" value="1"/>
</dbReference>
<evidence type="ECO:0000256" key="5">
    <source>
        <dbReference type="ARBA" id="ARBA00032897"/>
    </source>
</evidence>
<comment type="similarity">
    <text evidence="1">Belongs to the zeta toxin family.</text>
</comment>
<reference evidence="9" key="1">
    <citation type="submission" date="2023-05" db="EMBL/GenBank/DDBJ databases">
        <title>Genomic Catalog of Human Bladder Bacteria.</title>
        <authorList>
            <person name="Du J."/>
        </authorList>
    </citation>
    <scope>NUCLEOTIDE SEQUENCE</scope>
    <source>
        <strain evidence="9">UMB1304A</strain>
    </source>
</reference>
<dbReference type="GO" id="GO:0016301">
    <property type="term" value="F:kinase activity"/>
    <property type="evidence" value="ECO:0007669"/>
    <property type="project" value="InterPro"/>
</dbReference>
<evidence type="ECO:0000313" key="9">
    <source>
        <dbReference type="EMBL" id="MDK8602638.1"/>
    </source>
</evidence>